<dbReference type="PANTHER" id="PTHR46202:SF1">
    <property type="entry name" value="DNA EXCISION REPAIR PROTEIN ERCC-8"/>
    <property type="match status" value="1"/>
</dbReference>
<sequence>MWKEIRHREEGSLGPTAFSRRFFSSRVAALDISNRKEFVSPHRGAINSLQVFTFCYSTPFSFTLITNQIIKKSRHKTRQVDLTEGRYLLSGASDGCAAVFDTQRPTKYEGGGLIAKHHSLFHLNAHKFGISSAIWYPIDTGLFITASLDHYVKLWDTNSTQVVMEYKMPGKVYGMAMSAIATTHTLIASGTADVQVRLCDLVSGAFTHTLSGHRDGVMSVEWSCSSEFVLMTGGCDGAIRFWDIRRAGSFLVLDQSLSQMGRRPPLLPKPSNKEPMSHTTPSKPSSSIRSSAAQKRTSQSKIQLKNAAQRSHPGMASSQNRATAHYGAVNGLRATADGLYLLSSGSDSRLRLWDVESGRNTLVNYEATRLQTSKPIQLAVTPDSSLVFVPCMASLKVYDLWSGTTVRTYRGHYESVNCCFFNAQDQELYTGSNDRQILVWSPSIPAFTQMDEADSNGRITSIDQDNWSD</sequence>
<keyword evidence="2" id="KW-0677">Repeat</keyword>
<dbReference type="PRINTS" id="PR00320">
    <property type="entry name" value="GPROTEINBRPT"/>
</dbReference>
<dbReference type="PANTHER" id="PTHR46202">
    <property type="entry name" value="DNA EXCISION REPAIR PROTEIN ERCC-8"/>
    <property type="match status" value="1"/>
</dbReference>
<dbReference type="GO" id="GO:0000109">
    <property type="term" value="C:nucleotide-excision repair complex"/>
    <property type="evidence" value="ECO:0007669"/>
    <property type="project" value="TreeGrafter"/>
</dbReference>
<dbReference type="SMART" id="SM00320">
    <property type="entry name" value="WD40"/>
    <property type="match status" value="6"/>
</dbReference>
<proteinExistence type="predicted"/>
<dbReference type="PROSITE" id="PS50082">
    <property type="entry name" value="WD_REPEATS_2"/>
    <property type="match status" value="4"/>
</dbReference>
<evidence type="ECO:0000256" key="5">
    <source>
        <dbReference type="PROSITE-ProRule" id="PRU00221"/>
    </source>
</evidence>
<dbReference type="InterPro" id="IPR042238">
    <property type="entry name" value="Rad28/ERCC8/Ckn1/ATCSA-1"/>
</dbReference>
<keyword evidence="8" id="KW-1185">Reference proteome</keyword>
<dbReference type="SUPFAM" id="SSF50978">
    <property type="entry name" value="WD40 repeat-like"/>
    <property type="match status" value="1"/>
</dbReference>
<evidence type="ECO:0000256" key="3">
    <source>
        <dbReference type="ARBA" id="ARBA00022763"/>
    </source>
</evidence>
<dbReference type="FunFam" id="2.130.10.10:FF:001356">
    <property type="entry name" value="Excision repair cross-complementation group 8"/>
    <property type="match status" value="1"/>
</dbReference>
<dbReference type="InterPro" id="IPR036322">
    <property type="entry name" value="WD40_repeat_dom_sf"/>
</dbReference>
<feature type="compositionally biased region" description="Low complexity" evidence="6">
    <location>
        <begin position="279"/>
        <end position="296"/>
    </location>
</feature>
<name>A0A833R7T4_9POAL</name>
<feature type="repeat" description="WD" evidence="5">
    <location>
        <begin position="210"/>
        <end position="252"/>
    </location>
</feature>
<reference evidence="7" key="1">
    <citation type="submission" date="2020-01" db="EMBL/GenBank/DDBJ databases">
        <title>Genome sequence of Kobresia littledalei, the first chromosome-level genome in the family Cyperaceae.</title>
        <authorList>
            <person name="Qu G."/>
        </authorList>
    </citation>
    <scope>NUCLEOTIDE SEQUENCE</scope>
    <source>
        <strain evidence="7">C.B.Clarke</strain>
        <tissue evidence="7">Leaf</tissue>
    </source>
</reference>
<dbReference type="GO" id="GO:0000209">
    <property type="term" value="P:protein polyubiquitination"/>
    <property type="evidence" value="ECO:0007669"/>
    <property type="project" value="TreeGrafter"/>
</dbReference>
<evidence type="ECO:0000313" key="8">
    <source>
        <dbReference type="Proteomes" id="UP000623129"/>
    </source>
</evidence>
<dbReference type="Gene3D" id="2.130.10.10">
    <property type="entry name" value="YVTN repeat-like/Quinoprotein amine dehydrogenase"/>
    <property type="match status" value="1"/>
</dbReference>
<evidence type="ECO:0000256" key="1">
    <source>
        <dbReference type="ARBA" id="ARBA00022574"/>
    </source>
</evidence>
<protein>
    <submittedName>
        <fullName evidence="7">Putative cockayne syndrome 1</fullName>
    </submittedName>
</protein>
<dbReference type="GO" id="GO:0031464">
    <property type="term" value="C:Cul4A-RING E3 ubiquitin ligase complex"/>
    <property type="evidence" value="ECO:0007669"/>
    <property type="project" value="TreeGrafter"/>
</dbReference>
<feature type="repeat" description="WD" evidence="5">
    <location>
        <begin position="123"/>
        <end position="165"/>
    </location>
</feature>
<dbReference type="GO" id="GO:0043161">
    <property type="term" value="P:proteasome-mediated ubiquitin-dependent protein catabolic process"/>
    <property type="evidence" value="ECO:0007669"/>
    <property type="project" value="TreeGrafter"/>
</dbReference>
<keyword evidence="3" id="KW-0227">DNA damage</keyword>
<evidence type="ECO:0000313" key="7">
    <source>
        <dbReference type="EMBL" id="KAF3336227.1"/>
    </source>
</evidence>
<keyword evidence="1 5" id="KW-0853">WD repeat</keyword>
<keyword evidence="4" id="KW-0234">DNA repair</keyword>
<accession>A0A833R7T4</accession>
<dbReference type="InterPro" id="IPR015943">
    <property type="entry name" value="WD40/YVTN_repeat-like_dom_sf"/>
</dbReference>
<gene>
    <name evidence="7" type="ORF">FCM35_KLT18813</name>
</gene>
<organism evidence="7 8">
    <name type="scientific">Carex littledalei</name>
    <dbReference type="NCBI Taxonomy" id="544730"/>
    <lineage>
        <taxon>Eukaryota</taxon>
        <taxon>Viridiplantae</taxon>
        <taxon>Streptophyta</taxon>
        <taxon>Embryophyta</taxon>
        <taxon>Tracheophyta</taxon>
        <taxon>Spermatophyta</taxon>
        <taxon>Magnoliopsida</taxon>
        <taxon>Liliopsida</taxon>
        <taxon>Poales</taxon>
        <taxon>Cyperaceae</taxon>
        <taxon>Cyperoideae</taxon>
        <taxon>Cariceae</taxon>
        <taxon>Carex</taxon>
        <taxon>Carex subgen. Euthyceras</taxon>
    </lineage>
</organism>
<evidence type="ECO:0000256" key="2">
    <source>
        <dbReference type="ARBA" id="ARBA00022737"/>
    </source>
</evidence>
<evidence type="ECO:0000256" key="4">
    <source>
        <dbReference type="ARBA" id="ARBA00023204"/>
    </source>
</evidence>
<dbReference type="PROSITE" id="PS50294">
    <property type="entry name" value="WD_REPEATS_REGION"/>
    <property type="match status" value="3"/>
</dbReference>
<dbReference type="EMBL" id="SWLB01000007">
    <property type="protein sequence ID" value="KAF3336227.1"/>
    <property type="molecule type" value="Genomic_DNA"/>
</dbReference>
<evidence type="ECO:0000256" key="6">
    <source>
        <dbReference type="SAM" id="MobiDB-lite"/>
    </source>
</evidence>
<dbReference type="InterPro" id="IPR001680">
    <property type="entry name" value="WD40_rpt"/>
</dbReference>
<dbReference type="InterPro" id="IPR019775">
    <property type="entry name" value="WD40_repeat_CS"/>
</dbReference>
<feature type="compositionally biased region" description="Polar residues" evidence="6">
    <location>
        <begin position="297"/>
        <end position="309"/>
    </location>
</feature>
<dbReference type="InterPro" id="IPR020472">
    <property type="entry name" value="WD40_PAC1"/>
</dbReference>
<dbReference type="GO" id="GO:0006283">
    <property type="term" value="P:transcription-coupled nucleotide-excision repair"/>
    <property type="evidence" value="ECO:0007669"/>
    <property type="project" value="InterPro"/>
</dbReference>
<dbReference type="PROSITE" id="PS00678">
    <property type="entry name" value="WD_REPEATS_1"/>
    <property type="match status" value="2"/>
</dbReference>
<comment type="caution">
    <text evidence="7">The sequence shown here is derived from an EMBL/GenBank/DDBJ whole genome shotgun (WGS) entry which is preliminary data.</text>
</comment>
<dbReference type="OrthoDB" id="361494at2759"/>
<dbReference type="AlphaFoldDB" id="A0A833R7T4"/>
<feature type="region of interest" description="Disordered" evidence="6">
    <location>
        <begin position="261"/>
        <end position="320"/>
    </location>
</feature>
<dbReference type="Proteomes" id="UP000623129">
    <property type="component" value="Unassembled WGS sequence"/>
</dbReference>
<feature type="repeat" description="WD" evidence="5">
    <location>
        <begin position="322"/>
        <end position="363"/>
    </location>
</feature>
<dbReference type="Pfam" id="PF00400">
    <property type="entry name" value="WD40"/>
    <property type="match status" value="4"/>
</dbReference>
<feature type="repeat" description="WD" evidence="5">
    <location>
        <begin position="409"/>
        <end position="441"/>
    </location>
</feature>